<name>A0A6V7VHS6_MELEN</name>
<protein>
    <submittedName>
        <fullName evidence="1">Uncharacterized protein</fullName>
    </submittedName>
</protein>
<gene>
    <name evidence="1" type="ORF">MENT_LOCUS26113</name>
</gene>
<evidence type="ECO:0000313" key="1">
    <source>
        <dbReference type="EMBL" id="CAD2174452.1"/>
    </source>
</evidence>
<sequence>MDGKRIELILTFPTSLKLLYILETKDDVIEGEVELDIPVTLTQYIQVKNLEKDVETELISVN</sequence>
<proteinExistence type="predicted"/>
<evidence type="ECO:0000313" key="2">
    <source>
        <dbReference type="Proteomes" id="UP000580250"/>
    </source>
</evidence>
<dbReference type="AlphaFoldDB" id="A0A6V7VHS6"/>
<reference evidence="1 2" key="1">
    <citation type="submission" date="2020-08" db="EMBL/GenBank/DDBJ databases">
        <authorList>
            <person name="Koutsovoulos G."/>
            <person name="Danchin GJ E."/>
        </authorList>
    </citation>
    <scope>NUCLEOTIDE SEQUENCE [LARGE SCALE GENOMIC DNA]</scope>
</reference>
<comment type="caution">
    <text evidence="1">The sequence shown here is derived from an EMBL/GenBank/DDBJ whole genome shotgun (WGS) entry which is preliminary data.</text>
</comment>
<dbReference type="EMBL" id="CAJEWN010000235">
    <property type="protein sequence ID" value="CAD2174452.1"/>
    <property type="molecule type" value="Genomic_DNA"/>
</dbReference>
<organism evidence="1 2">
    <name type="scientific">Meloidogyne enterolobii</name>
    <name type="common">Root-knot nematode worm</name>
    <name type="synonym">Meloidogyne mayaguensis</name>
    <dbReference type="NCBI Taxonomy" id="390850"/>
    <lineage>
        <taxon>Eukaryota</taxon>
        <taxon>Metazoa</taxon>
        <taxon>Ecdysozoa</taxon>
        <taxon>Nematoda</taxon>
        <taxon>Chromadorea</taxon>
        <taxon>Rhabditida</taxon>
        <taxon>Tylenchina</taxon>
        <taxon>Tylenchomorpha</taxon>
        <taxon>Tylenchoidea</taxon>
        <taxon>Meloidogynidae</taxon>
        <taxon>Meloidogyninae</taxon>
        <taxon>Meloidogyne</taxon>
    </lineage>
</organism>
<accession>A0A6V7VHS6</accession>
<dbReference type="Proteomes" id="UP000580250">
    <property type="component" value="Unassembled WGS sequence"/>
</dbReference>